<feature type="region of interest" description="Disordered" evidence="1">
    <location>
        <begin position="152"/>
        <end position="181"/>
    </location>
</feature>
<keyword evidence="5" id="KW-1185">Reference proteome</keyword>
<evidence type="ECO:0000313" key="5">
    <source>
        <dbReference type="Proteomes" id="UP001175211"/>
    </source>
</evidence>
<dbReference type="EMBL" id="JAUEPS010000077">
    <property type="protein sequence ID" value="KAK0440398.1"/>
    <property type="molecule type" value="Genomic_DNA"/>
</dbReference>
<dbReference type="RefSeq" id="XP_060323559.1">
    <property type="nucleotide sequence ID" value="XM_060465993.1"/>
</dbReference>
<evidence type="ECO:0000313" key="4">
    <source>
        <dbReference type="EMBL" id="KAK0440398.1"/>
    </source>
</evidence>
<evidence type="ECO:0000256" key="2">
    <source>
        <dbReference type="SAM" id="Phobius"/>
    </source>
</evidence>
<feature type="compositionally biased region" description="Low complexity" evidence="1">
    <location>
        <begin position="152"/>
        <end position="165"/>
    </location>
</feature>
<gene>
    <name evidence="4" type="ORF">EV420DRAFT_1133382</name>
</gene>
<protein>
    <submittedName>
        <fullName evidence="4">Uncharacterized protein</fullName>
    </submittedName>
</protein>
<sequence>MRHPNFCAGRAFRLTLLLIILSEHGRGMVQWESPAAGDRFGPNETIDGKWQTDSPVVSPSFKLCASSSPPQVSSRDNDDQISCNGDVSSCGETVWPTIQHGNGSYSASLAVPNVTSDEVFYLLMTDNFGTKHCSPLFLLSPTSSSATAQIATSTPTPVPVPNSNTAQSPFGSPLTGNPAPVATSALSPASLPASSPNILATRSPPPIAAFVVPLCCVGAILLVAAGLCVRHNRQLDQERAHDAEKLAVSRNSSFGSFRSHQSDVLSKSQTDVYHYGSAMPVPLFMPVEMSRERTRQMPYFSPPMYYHGGGRKTSYSRSTSSRSSKRSDSSHSSHSQSSTRLPSRKNSNRIYLPSITPSPLLVDFEERDAHHGTSVTDDVLSEYMQPSPIPPDCLLPAPQKLHVRKEAVDLEEERRRYARMNSIDLYDAVQNTLRRPHNT</sequence>
<evidence type="ECO:0000256" key="1">
    <source>
        <dbReference type="SAM" id="MobiDB-lite"/>
    </source>
</evidence>
<evidence type="ECO:0000256" key="3">
    <source>
        <dbReference type="SAM" id="SignalP"/>
    </source>
</evidence>
<comment type="caution">
    <text evidence="4">The sequence shown here is derived from an EMBL/GenBank/DDBJ whole genome shotgun (WGS) entry which is preliminary data.</text>
</comment>
<accession>A0AA39JH38</accession>
<feature type="signal peptide" evidence="3">
    <location>
        <begin position="1"/>
        <end position="27"/>
    </location>
</feature>
<keyword evidence="3" id="KW-0732">Signal</keyword>
<feature type="region of interest" description="Disordered" evidence="1">
    <location>
        <begin position="310"/>
        <end position="352"/>
    </location>
</feature>
<keyword evidence="2" id="KW-1133">Transmembrane helix</keyword>
<proteinExistence type="predicted"/>
<name>A0AA39JH38_ARMTA</name>
<dbReference type="AlphaFoldDB" id="A0AA39JH38"/>
<dbReference type="GeneID" id="85349541"/>
<feature type="chain" id="PRO_5041428519" evidence="3">
    <location>
        <begin position="28"/>
        <end position="439"/>
    </location>
</feature>
<organism evidence="4 5">
    <name type="scientific">Armillaria tabescens</name>
    <name type="common">Ringless honey mushroom</name>
    <name type="synonym">Agaricus tabescens</name>
    <dbReference type="NCBI Taxonomy" id="1929756"/>
    <lineage>
        <taxon>Eukaryota</taxon>
        <taxon>Fungi</taxon>
        <taxon>Dikarya</taxon>
        <taxon>Basidiomycota</taxon>
        <taxon>Agaricomycotina</taxon>
        <taxon>Agaricomycetes</taxon>
        <taxon>Agaricomycetidae</taxon>
        <taxon>Agaricales</taxon>
        <taxon>Marasmiineae</taxon>
        <taxon>Physalacriaceae</taxon>
        <taxon>Desarmillaria</taxon>
    </lineage>
</organism>
<feature type="compositionally biased region" description="Low complexity" evidence="1">
    <location>
        <begin position="312"/>
        <end position="322"/>
    </location>
</feature>
<feature type="compositionally biased region" description="Low complexity" evidence="1">
    <location>
        <begin position="332"/>
        <end position="341"/>
    </location>
</feature>
<keyword evidence="2" id="KW-0812">Transmembrane</keyword>
<feature type="transmembrane region" description="Helical" evidence="2">
    <location>
        <begin position="207"/>
        <end position="229"/>
    </location>
</feature>
<reference evidence="4" key="1">
    <citation type="submission" date="2023-06" db="EMBL/GenBank/DDBJ databases">
        <authorList>
            <consortium name="Lawrence Berkeley National Laboratory"/>
            <person name="Ahrendt S."/>
            <person name="Sahu N."/>
            <person name="Indic B."/>
            <person name="Wong-Bajracharya J."/>
            <person name="Merenyi Z."/>
            <person name="Ke H.-M."/>
            <person name="Monk M."/>
            <person name="Kocsube S."/>
            <person name="Drula E."/>
            <person name="Lipzen A."/>
            <person name="Balint B."/>
            <person name="Henrissat B."/>
            <person name="Andreopoulos B."/>
            <person name="Martin F.M."/>
            <person name="Harder C.B."/>
            <person name="Rigling D."/>
            <person name="Ford K.L."/>
            <person name="Foster G.D."/>
            <person name="Pangilinan J."/>
            <person name="Papanicolaou A."/>
            <person name="Barry K."/>
            <person name="LaButti K."/>
            <person name="Viragh M."/>
            <person name="Koriabine M."/>
            <person name="Yan M."/>
            <person name="Riley R."/>
            <person name="Champramary S."/>
            <person name="Plett K.L."/>
            <person name="Tsai I.J."/>
            <person name="Slot J."/>
            <person name="Sipos G."/>
            <person name="Plett J."/>
            <person name="Nagy L.G."/>
            <person name="Grigoriev I.V."/>
        </authorList>
    </citation>
    <scope>NUCLEOTIDE SEQUENCE</scope>
    <source>
        <strain evidence="4">CCBAS 213</strain>
    </source>
</reference>
<keyword evidence="2" id="KW-0472">Membrane</keyword>
<dbReference type="Proteomes" id="UP001175211">
    <property type="component" value="Unassembled WGS sequence"/>
</dbReference>